<evidence type="ECO:0008006" key="4">
    <source>
        <dbReference type="Google" id="ProtNLM"/>
    </source>
</evidence>
<evidence type="ECO:0000313" key="3">
    <source>
        <dbReference type="Proteomes" id="UP000242699"/>
    </source>
</evidence>
<gene>
    <name evidence="2" type="ORF">C7B43_01745</name>
</gene>
<keyword evidence="1" id="KW-1133">Transmembrane helix</keyword>
<name>A0A2T2XAA2_9FIRM</name>
<evidence type="ECO:0000313" key="2">
    <source>
        <dbReference type="EMBL" id="PSR31444.1"/>
    </source>
</evidence>
<sequence length="118" mass="12582">MTMKYLAFALGVIGGIVGILVGLFEHIPGVYDALLKHLSGYGVTFSHITVAMGILGLISGILFLVNARWAAWLGLIATVGGAIGSFTLWLLPGSFLFMASILGFFDLDQSQRNNKAVH</sequence>
<protein>
    <recommendedName>
        <fullName evidence="4">DUF4064 domain-containing protein</fullName>
    </recommendedName>
</protein>
<reference evidence="2 3" key="1">
    <citation type="journal article" date="2014" name="BMC Genomics">
        <title>Comparison of environmental and isolate Sulfobacillus genomes reveals diverse carbon, sulfur, nitrogen, and hydrogen metabolisms.</title>
        <authorList>
            <person name="Justice N.B."/>
            <person name="Norman A."/>
            <person name="Brown C.T."/>
            <person name="Singh A."/>
            <person name="Thomas B.C."/>
            <person name="Banfield J.F."/>
        </authorList>
    </citation>
    <scope>NUCLEOTIDE SEQUENCE [LARGE SCALE GENOMIC DNA]</scope>
    <source>
        <strain evidence="2">AMDSBA1</strain>
    </source>
</reference>
<comment type="caution">
    <text evidence="2">The sequence shown here is derived from an EMBL/GenBank/DDBJ whole genome shotgun (WGS) entry which is preliminary data.</text>
</comment>
<keyword evidence="1" id="KW-0472">Membrane</keyword>
<dbReference type="AlphaFoldDB" id="A0A2T2XAA2"/>
<evidence type="ECO:0000256" key="1">
    <source>
        <dbReference type="SAM" id="Phobius"/>
    </source>
</evidence>
<feature type="transmembrane region" description="Helical" evidence="1">
    <location>
        <begin position="5"/>
        <end position="24"/>
    </location>
</feature>
<keyword evidence="1" id="KW-0812">Transmembrane</keyword>
<dbReference type="Proteomes" id="UP000242699">
    <property type="component" value="Unassembled WGS sequence"/>
</dbReference>
<feature type="transmembrane region" description="Helical" evidence="1">
    <location>
        <begin position="72"/>
        <end position="105"/>
    </location>
</feature>
<dbReference type="EMBL" id="PXYT01000002">
    <property type="protein sequence ID" value="PSR31444.1"/>
    <property type="molecule type" value="Genomic_DNA"/>
</dbReference>
<accession>A0A2T2XAA2</accession>
<feature type="transmembrane region" description="Helical" evidence="1">
    <location>
        <begin position="44"/>
        <end position="65"/>
    </location>
</feature>
<organism evidence="2 3">
    <name type="scientific">Sulfobacillus benefaciens</name>
    <dbReference type="NCBI Taxonomy" id="453960"/>
    <lineage>
        <taxon>Bacteria</taxon>
        <taxon>Bacillati</taxon>
        <taxon>Bacillota</taxon>
        <taxon>Clostridia</taxon>
        <taxon>Eubacteriales</taxon>
        <taxon>Clostridiales Family XVII. Incertae Sedis</taxon>
        <taxon>Sulfobacillus</taxon>
    </lineage>
</organism>
<proteinExistence type="predicted"/>